<dbReference type="AlphaFoldDB" id="A0A6J4HZ97"/>
<protein>
    <recommendedName>
        <fullName evidence="4">Prepilin type IV endopeptidase peptidase domain-containing protein</fullName>
    </recommendedName>
</protein>
<evidence type="ECO:0000313" key="5">
    <source>
        <dbReference type="EMBL" id="CAA9237155.1"/>
    </source>
</evidence>
<dbReference type="EMBL" id="CADCTE010000085">
    <property type="protein sequence ID" value="CAA9237155.1"/>
    <property type="molecule type" value="Genomic_DNA"/>
</dbReference>
<comment type="similarity">
    <text evidence="1 2">Belongs to the peptidase A24 family.</text>
</comment>
<dbReference type="GO" id="GO:0005886">
    <property type="term" value="C:plasma membrane"/>
    <property type="evidence" value="ECO:0007669"/>
    <property type="project" value="TreeGrafter"/>
</dbReference>
<dbReference type="GO" id="GO:0004190">
    <property type="term" value="F:aspartic-type endopeptidase activity"/>
    <property type="evidence" value="ECO:0007669"/>
    <property type="project" value="InterPro"/>
</dbReference>
<gene>
    <name evidence="5" type="ORF">AVDCRST_MAG83-1389</name>
</gene>
<sequence length="222" mass="22657">MPDAAPGAVLALVSAVAGGLTAYRMFPLAERDPRTVLPGRWRWPVAVLTGLFCALGALKAETPTEVLLYLVLPVFGVLLAAIDLRSKLLPNALLLPFLAVTGIALLVAAVEGGWRPLVGALLGGAVMFLFYLLLAFISPAGMGMGDVKLAGVLGLYGGYVGVGAWLAALLGGFIFGGLAGVALLLSGRGTRNTSFPFGPGMILAAVLAVLFLDGSPETSLPG</sequence>
<dbReference type="GO" id="GO:0006465">
    <property type="term" value="P:signal peptide processing"/>
    <property type="evidence" value="ECO:0007669"/>
    <property type="project" value="TreeGrafter"/>
</dbReference>
<feature type="domain" description="Prepilin type IV endopeptidase peptidase" evidence="4">
    <location>
        <begin position="70"/>
        <end position="180"/>
    </location>
</feature>
<name>A0A6J4HZ97_9MICC</name>
<dbReference type="PANTHER" id="PTHR30487:SF0">
    <property type="entry name" value="PREPILIN LEADER PEPTIDASE_N-METHYLTRANSFERASE-RELATED"/>
    <property type="match status" value="1"/>
</dbReference>
<dbReference type="PRINTS" id="PR00864">
    <property type="entry name" value="PREPILNPTASE"/>
</dbReference>
<keyword evidence="3" id="KW-1133">Transmembrane helix</keyword>
<reference evidence="5" key="1">
    <citation type="submission" date="2020-02" db="EMBL/GenBank/DDBJ databases">
        <authorList>
            <person name="Meier V. D."/>
        </authorList>
    </citation>
    <scope>NUCLEOTIDE SEQUENCE</scope>
    <source>
        <strain evidence="5">AVDCRST_MAG83</strain>
    </source>
</reference>
<feature type="transmembrane region" description="Helical" evidence="3">
    <location>
        <begin position="117"/>
        <end position="142"/>
    </location>
</feature>
<organism evidence="5">
    <name type="scientific">uncultured Arthrobacter sp</name>
    <dbReference type="NCBI Taxonomy" id="114050"/>
    <lineage>
        <taxon>Bacteria</taxon>
        <taxon>Bacillati</taxon>
        <taxon>Actinomycetota</taxon>
        <taxon>Actinomycetes</taxon>
        <taxon>Micrococcales</taxon>
        <taxon>Micrococcaceae</taxon>
        <taxon>Arthrobacter</taxon>
        <taxon>environmental samples</taxon>
    </lineage>
</organism>
<dbReference type="InterPro" id="IPR000045">
    <property type="entry name" value="Prepilin_IV_endopep_pep"/>
</dbReference>
<feature type="transmembrane region" description="Helical" evidence="3">
    <location>
        <begin position="88"/>
        <end position="110"/>
    </location>
</feature>
<dbReference type="InterPro" id="IPR050882">
    <property type="entry name" value="Prepilin_peptidase/N-MTase"/>
</dbReference>
<feature type="transmembrane region" description="Helical" evidence="3">
    <location>
        <begin position="162"/>
        <end position="186"/>
    </location>
</feature>
<feature type="transmembrane region" description="Helical" evidence="3">
    <location>
        <begin position="193"/>
        <end position="212"/>
    </location>
</feature>
<evidence type="ECO:0000256" key="2">
    <source>
        <dbReference type="RuleBase" id="RU003793"/>
    </source>
</evidence>
<dbReference type="RefSeq" id="WP_294566846.1">
    <property type="nucleotide sequence ID" value="NZ_CADCTE010000085.1"/>
</dbReference>
<accession>A0A6J4HZ97</accession>
<dbReference type="PANTHER" id="PTHR30487">
    <property type="entry name" value="TYPE 4 PREPILIN-LIKE PROTEINS LEADER PEPTIDE-PROCESSING ENZYME"/>
    <property type="match status" value="1"/>
</dbReference>
<feature type="transmembrane region" description="Helical" evidence="3">
    <location>
        <begin position="66"/>
        <end position="82"/>
    </location>
</feature>
<evidence type="ECO:0000256" key="3">
    <source>
        <dbReference type="SAM" id="Phobius"/>
    </source>
</evidence>
<dbReference type="Pfam" id="PF01478">
    <property type="entry name" value="Peptidase_A24"/>
    <property type="match status" value="1"/>
</dbReference>
<feature type="transmembrane region" description="Helical" evidence="3">
    <location>
        <begin position="41"/>
        <end position="59"/>
    </location>
</feature>
<dbReference type="InterPro" id="IPR014032">
    <property type="entry name" value="Peptidase_A24A_bac"/>
</dbReference>
<dbReference type="Gene3D" id="1.20.120.1220">
    <property type="match status" value="1"/>
</dbReference>
<keyword evidence="3" id="KW-0812">Transmembrane</keyword>
<keyword evidence="3" id="KW-0472">Membrane</keyword>
<evidence type="ECO:0000259" key="4">
    <source>
        <dbReference type="Pfam" id="PF01478"/>
    </source>
</evidence>
<evidence type="ECO:0000256" key="1">
    <source>
        <dbReference type="ARBA" id="ARBA00005801"/>
    </source>
</evidence>
<proteinExistence type="inferred from homology"/>